<feature type="region of interest" description="Disordered" evidence="1">
    <location>
        <begin position="87"/>
        <end position="132"/>
    </location>
</feature>
<dbReference type="Proteomes" id="UP000298416">
    <property type="component" value="Unassembled WGS sequence"/>
</dbReference>
<feature type="compositionally biased region" description="Low complexity" evidence="1">
    <location>
        <begin position="400"/>
        <end position="413"/>
    </location>
</feature>
<protein>
    <recommendedName>
        <fullName evidence="4">Protein LNK1</fullName>
    </recommendedName>
</protein>
<feature type="region of interest" description="Disordered" evidence="1">
    <location>
        <begin position="335"/>
        <end position="375"/>
    </location>
</feature>
<proteinExistence type="predicted"/>
<dbReference type="EMBL" id="PNBA02000011">
    <property type="protein sequence ID" value="KAG6409157.1"/>
    <property type="molecule type" value="Genomic_DNA"/>
</dbReference>
<dbReference type="AlphaFoldDB" id="A0A8X8ZKZ7"/>
<dbReference type="GO" id="GO:0007623">
    <property type="term" value="P:circadian rhythm"/>
    <property type="evidence" value="ECO:0007669"/>
    <property type="project" value="InterPro"/>
</dbReference>
<feature type="region of interest" description="Disordered" evidence="1">
    <location>
        <begin position="628"/>
        <end position="685"/>
    </location>
</feature>
<evidence type="ECO:0000313" key="2">
    <source>
        <dbReference type="EMBL" id="KAG6409157.1"/>
    </source>
</evidence>
<comment type="caution">
    <text evidence="2">The sequence shown here is derived from an EMBL/GenBank/DDBJ whole genome shotgun (WGS) entry which is preliminary data.</text>
</comment>
<keyword evidence="3" id="KW-1185">Reference proteome</keyword>
<dbReference type="PANTHER" id="PTHR33334:SF8">
    <property type="entry name" value="PROTEIN LNK1"/>
    <property type="match status" value="1"/>
</dbReference>
<feature type="region of interest" description="Disordered" evidence="1">
    <location>
        <begin position="398"/>
        <end position="465"/>
    </location>
</feature>
<feature type="compositionally biased region" description="Polar residues" evidence="1">
    <location>
        <begin position="347"/>
        <end position="375"/>
    </location>
</feature>
<dbReference type="InterPro" id="IPR039928">
    <property type="entry name" value="LNK"/>
</dbReference>
<evidence type="ECO:0000256" key="1">
    <source>
        <dbReference type="SAM" id="MobiDB-lite"/>
    </source>
</evidence>
<sequence length="685" mass="74930">MTDSRMYELEDIGWDDLCQSDDHIVPRTLEDHSLLRDSCKKPHYEETNVAYNTQDKYSTGYVDQGSAEGELSSSSKRKYIMLERDSRPDVPSGVFSSPADADSIKDASSLVSEKTTSSSHVHENSNTDTHGNQFCVDGTVVSVGTTGSLNNSSTDPLGDITHASSDLSFFENDEVKDSSDFFNFGWPEIENFEDVDRIFRSCDSTFGLGASREDEFPWYSASDNIGGTGELANSDVKFPSPELNSLENISSNHGFLKAHSSNDGAVMGAPIRLRDNSWISEKPDSYVSFADGPAIANDEQEFTPRAHFGTSCHPEPFVLGCGRLNGHQKQVKLQNQSSGKIKEHNYGNGTSKLPNEIVQSPSRAKSHQTFSFQQQPKNVLPTYSCNYLQNHLSYVHPDNSHSSDLTSLSPTSSAVKTEANELTSSSTRDSSHTSNLLPSVEGSHDHPLPLPVPTGTGKGVKLHSRHGSQSLVNSNNIKPASLVVQATSSDPGSLTEEAHYARDKSDNHNYSAEVCHFIPAEFGFSNAQESSTSSDMDDVSLEADSFRQLQLVMEKLDLRTKICIRDSLYRLARSAEQRHSHAKSNSSFDGGRDASGTLVTEGEKSFMDIETNTNPVDRSVAHLLFHRPSESSPVPAQDSLPFKSPSMVRGSDTSRAAMKTLIDSEEADITQRSLATDSKQLPSQS</sequence>
<feature type="compositionally biased region" description="Low complexity" evidence="1">
    <location>
        <begin position="108"/>
        <end position="119"/>
    </location>
</feature>
<reference evidence="2" key="1">
    <citation type="submission" date="2018-01" db="EMBL/GenBank/DDBJ databases">
        <authorList>
            <person name="Mao J.F."/>
        </authorList>
    </citation>
    <scope>NUCLEOTIDE SEQUENCE</scope>
    <source>
        <strain evidence="2">Huo1</strain>
        <tissue evidence="2">Leaf</tissue>
    </source>
</reference>
<feature type="compositionally biased region" description="Polar residues" evidence="1">
    <location>
        <begin position="670"/>
        <end position="685"/>
    </location>
</feature>
<evidence type="ECO:0000313" key="3">
    <source>
        <dbReference type="Proteomes" id="UP000298416"/>
    </source>
</evidence>
<organism evidence="2">
    <name type="scientific">Salvia splendens</name>
    <name type="common">Scarlet sage</name>
    <dbReference type="NCBI Taxonomy" id="180675"/>
    <lineage>
        <taxon>Eukaryota</taxon>
        <taxon>Viridiplantae</taxon>
        <taxon>Streptophyta</taxon>
        <taxon>Embryophyta</taxon>
        <taxon>Tracheophyta</taxon>
        <taxon>Spermatophyta</taxon>
        <taxon>Magnoliopsida</taxon>
        <taxon>eudicotyledons</taxon>
        <taxon>Gunneridae</taxon>
        <taxon>Pentapetalae</taxon>
        <taxon>asterids</taxon>
        <taxon>lamiids</taxon>
        <taxon>Lamiales</taxon>
        <taxon>Lamiaceae</taxon>
        <taxon>Nepetoideae</taxon>
        <taxon>Mentheae</taxon>
        <taxon>Salviinae</taxon>
        <taxon>Salvia</taxon>
        <taxon>Salvia subgen. Calosphace</taxon>
        <taxon>core Calosphace</taxon>
    </lineage>
</organism>
<name>A0A8X8ZKZ7_SALSN</name>
<evidence type="ECO:0008006" key="4">
    <source>
        <dbReference type="Google" id="ProtNLM"/>
    </source>
</evidence>
<accession>A0A8X8ZKZ7</accession>
<feature type="compositionally biased region" description="Low complexity" evidence="1">
    <location>
        <begin position="423"/>
        <end position="434"/>
    </location>
</feature>
<dbReference type="PANTHER" id="PTHR33334">
    <property type="entry name" value="PROTEIN LNK1"/>
    <property type="match status" value="1"/>
</dbReference>
<feature type="region of interest" description="Disordered" evidence="1">
    <location>
        <begin position="578"/>
        <end position="597"/>
    </location>
</feature>
<dbReference type="GO" id="GO:0006355">
    <property type="term" value="P:regulation of DNA-templated transcription"/>
    <property type="evidence" value="ECO:0007669"/>
    <property type="project" value="InterPro"/>
</dbReference>
<reference evidence="2" key="2">
    <citation type="submission" date="2020-08" db="EMBL/GenBank/DDBJ databases">
        <title>Plant Genome Project.</title>
        <authorList>
            <person name="Zhang R.-G."/>
        </authorList>
    </citation>
    <scope>NUCLEOTIDE SEQUENCE</scope>
    <source>
        <strain evidence="2">Huo1</strain>
        <tissue evidence="2">Leaf</tissue>
    </source>
</reference>
<gene>
    <name evidence="2" type="ORF">SASPL_132191</name>
</gene>